<evidence type="ECO:0000256" key="1">
    <source>
        <dbReference type="SAM" id="MobiDB-lite"/>
    </source>
</evidence>
<reference evidence="2 3" key="1">
    <citation type="journal article" date="2019" name="Sci. Rep.">
        <title>Orb-weaving spider Araneus ventricosus genome elucidates the spidroin gene catalogue.</title>
        <authorList>
            <person name="Kono N."/>
            <person name="Nakamura H."/>
            <person name="Ohtoshi R."/>
            <person name="Moran D.A.P."/>
            <person name="Shinohara A."/>
            <person name="Yoshida Y."/>
            <person name="Fujiwara M."/>
            <person name="Mori M."/>
            <person name="Tomita M."/>
            <person name="Arakawa K."/>
        </authorList>
    </citation>
    <scope>NUCLEOTIDE SEQUENCE [LARGE SCALE GENOMIC DNA]</scope>
</reference>
<evidence type="ECO:0000313" key="3">
    <source>
        <dbReference type="Proteomes" id="UP000499080"/>
    </source>
</evidence>
<organism evidence="2 3">
    <name type="scientific">Araneus ventricosus</name>
    <name type="common">Orbweaver spider</name>
    <name type="synonym">Epeira ventricosa</name>
    <dbReference type="NCBI Taxonomy" id="182803"/>
    <lineage>
        <taxon>Eukaryota</taxon>
        <taxon>Metazoa</taxon>
        <taxon>Ecdysozoa</taxon>
        <taxon>Arthropoda</taxon>
        <taxon>Chelicerata</taxon>
        <taxon>Arachnida</taxon>
        <taxon>Araneae</taxon>
        <taxon>Araneomorphae</taxon>
        <taxon>Entelegynae</taxon>
        <taxon>Araneoidea</taxon>
        <taxon>Araneidae</taxon>
        <taxon>Araneus</taxon>
    </lineage>
</organism>
<dbReference type="AlphaFoldDB" id="A0A4Y2B0T7"/>
<protein>
    <submittedName>
        <fullName evidence="2">Uncharacterized protein</fullName>
    </submittedName>
</protein>
<comment type="caution">
    <text evidence="2">The sequence shown here is derived from an EMBL/GenBank/DDBJ whole genome shotgun (WGS) entry which is preliminary data.</text>
</comment>
<dbReference type="Proteomes" id="UP000499080">
    <property type="component" value="Unassembled WGS sequence"/>
</dbReference>
<evidence type="ECO:0000313" key="2">
    <source>
        <dbReference type="EMBL" id="GBL84896.1"/>
    </source>
</evidence>
<dbReference type="EMBL" id="BGPR01000040">
    <property type="protein sequence ID" value="GBL84896.1"/>
    <property type="molecule type" value="Genomic_DNA"/>
</dbReference>
<keyword evidence="3" id="KW-1185">Reference proteome</keyword>
<feature type="region of interest" description="Disordered" evidence="1">
    <location>
        <begin position="35"/>
        <end position="54"/>
    </location>
</feature>
<gene>
    <name evidence="2" type="ORF">AVEN_42173_1</name>
</gene>
<name>A0A4Y2B0T7_ARAVE</name>
<proteinExistence type="predicted"/>
<sequence>MGVKVENDIDELEEDHNQELTTEELTELHCVSQQEVAEESLSEEEGRKKFPPPPPRIYTCRISVFMIQKSKWSGWISKLSTTPLESSSVFIIDDRFWLGVER</sequence>
<accession>A0A4Y2B0T7</accession>